<dbReference type="SUPFAM" id="SSF53300">
    <property type="entry name" value="vWA-like"/>
    <property type="match status" value="1"/>
</dbReference>
<proteinExistence type="inferred from homology"/>
<dbReference type="InterPro" id="IPR018391">
    <property type="entry name" value="PQQ_b-propeller_rpt"/>
</dbReference>
<comment type="similarity">
    <text evidence="2">Belongs to the PilY1 family.</text>
</comment>
<feature type="region of interest" description="Disordered" evidence="7">
    <location>
        <begin position="77"/>
        <end position="100"/>
    </location>
</feature>
<evidence type="ECO:0000256" key="8">
    <source>
        <dbReference type="SAM" id="SignalP"/>
    </source>
</evidence>
<evidence type="ECO:0000256" key="5">
    <source>
        <dbReference type="ARBA" id="ARBA00022837"/>
    </source>
</evidence>
<sequence length="1462" mass="155347">MKNYTQSLLTLFSIASWLLLGGLPTASVHAATVDLATVPLANATTTNVLPNLMFILDNSGSMGQDYTPDYISDIFNNPAPNDKNCRDSGDDGTSGSSGTLGTVYSGVVSGTTRVLDVCVVGDVPYMNSDMNSQYYNPAIRYTPGVNADGTTRGDQTTPTNVRTDSYNKQNTTQLLTSTNYVDLTTNYPDRVWCTKQNPTASELTNTSVCRKNSDYLYPDATYKYGRTSGLPDQKVTDSMLANVIKVSGAPYYYSVVPTEYCRESELVNCVLSSTPTTVAGVSYSFPAKSRWCSDTALTTCKSTRSGTYVYPRYVGATTVGVAAVGSFTVSSVSSGTTTVSSVTVNSVEIMGGTGTGCGTASSTSSGGGSARRNALADAIVAKINSCSSNPEYTAVSDGANSPKITITSTVAAGANGNGKVVVSGLSNSASVGSVVIASGGVTSTSTPPYTFTRTDIVSTTDSYPKSAARTDCGATCSYVKEMTNFANWYTYYRTRMQAMKTSASLAFKPIDNRYRVGFITIANQSSNYLPINKFDAGTGSQKEQWYTKLFGITPSSSTPLRSALSIVGRIYAGKKPVGSSDPVQYSCQQNFALLTTDGYWNTDADADVKDVAGTGQVGNKDGSGTALPMYEGKTASSSNSLADVAKYYYDTDLRTTGLSNCTGALGLDVCENNVFVSGTDNNPKQHMTTFTLGLGIDGTLMYSSDYKTATSGDFYNLKNGLGSPETVEWPKPVADTETAVDDLWHAAVNGQGTYFSAKDPAQLTKGLTEALSQINAKIGAGAAAATSTLNPVQGDNYAYLASYTTVKWTGNLESRTINTATGEVSESAEWSVEDIVTASCPSPSSIVAEPTSGSNIYYCVTPNASSCVDGSMDGTSCKVKVSAAKTGTGQIAAKAAAGTRQVWMNKGGALVSFDYTNMTPAQQSYFQQAYLAPKLSQWTSLDAVTQQPNAKEANLVNFLRGSITYEDRGTNTPVNRLFRYREAFLGDALESKPVFVGDPVFKYSENNYPSGITAGRGRTVYIGTNDGMLHAFNADTGEERWAYVPSMVIPNMWKLADKNYSTMHTNYVNGDTVVGDVYDGSTWKSILVGGLNAGGKGYYALDITNPESPILLWEFGNTDCEGCTRTDNNMGYSYGNPIITKTPENKWVVVLTSGYNNGGGSEIGKGVLYVLNAMTGVPLVSHISTSAGDNVTPSGLADISALSDVADADKESVAHWIYGGDLLGNLWRFDIGATPSSPNPKLVAILKDPQGNRQPITVRPELGKVGEYRVVFVGTGKYLEINDLTDKQQQTLYAIKDSNGPTIDNPRNTLVEQTLSAPSNTRTGSTNNVDMTSGDGWFVNFYVPAASDTTTAAERQNVAGQLVAGTLLVPTTIPSNAVCSPGGYSYFNYFSYDTGKPPNLSSGLVSTKTNAPIVGFNVMYIKGKPVVSAVTADAKFEPVSTEFSSGNAQFQSKRAIWRELLD</sequence>
<keyword evidence="6" id="KW-0281">Fimbrium</keyword>
<dbReference type="Gene3D" id="2.130.10.10">
    <property type="entry name" value="YVTN repeat-like/Quinoprotein amine dehydrogenase"/>
    <property type="match status" value="1"/>
</dbReference>
<evidence type="ECO:0000313" key="11">
    <source>
        <dbReference type="Proteomes" id="UP000297706"/>
    </source>
</evidence>
<dbReference type="InterPro" id="IPR036465">
    <property type="entry name" value="vWFA_dom_sf"/>
</dbReference>
<reference evidence="10 11" key="1">
    <citation type="submission" date="2018-02" db="EMBL/GenBank/DDBJ databases">
        <title>A novel lanthanide dependent methylotroph, Methylotenera sp. La3113.</title>
        <authorList>
            <person name="Lv H."/>
            <person name="Tani A."/>
        </authorList>
    </citation>
    <scope>NUCLEOTIDE SEQUENCE [LARGE SCALE GENOMIC DNA]</scope>
    <source>
        <strain evidence="10 11">La3113</strain>
    </source>
</reference>
<evidence type="ECO:0000259" key="9">
    <source>
        <dbReference type="Pfam" id="PF05567"/>
    </source>
</evidence>
<comment type="subcellular location">
    <subcellularLocation>
        <location evidence="1">Fimbrium</location>
    </subcellularLocation>
</comment>
<evidence type="ECO:0000256" key="3">
    <source>
        <dbReference type="ARBA" id="ARBA00022558"/>
    </source>
</evidence>
<dbReference type="GO" id="GO:0046872">
    <property type="term" value="F:metal ion binding"/>
    <property type="evidence" value="ECO:0007669"/>
    <property type="project" value="UniProtKB-KW"/>
</dbReference>
<evidence type="ECO:0000313" key="10">
    <source>
        <dbReference type="EMBL" id="TFW72610.1"/>
    </source>
</evidence>
<feature type="chain" id="PRO_5021329386" description="PilY1 beta-propeller domain-containing protein" evidence="8">
    <location>
        <begin position="31"/>
        <end position="1462"/>
    </location>
</feature>
<dbReference type="Pfam" id="PF05567">
    <property type="entry name" value="T4P_PilY1"/>
    <property type="match status" value="1"/>
</dbReference>
<dbReference type="SMART" id="SM00564">
    <property type="entry name" value="PQQ"/>
    <property type="match status" value="1"/>
</dbReference>
<feature type="domain" description="PilY1 beta-propeller" evidence="9">
    <location>
        <begin position="985"/>
        <end position="1326"/>
    </location>
</feature>
<keyword evidence="8" id="KW-0732">Signal</keyword>
<dbReference type="Proteomes" id="UP000297706">
    <property type="component" value="Unassembled WGS sequence"/>
</dbReference>
<evidence type="ECO:0000256" key="6">
    <source>
        <dbReference type="ARBA" id="ARBA00023263"/>
    </source>
</evidence>
<comment type="caution">
    <text evidence="10">The sequence shown here is derived from an EMBL/GenBank/DDBJ whole genome shotgun (WGS) entry which is preliminary data.</text>
</comment>
<keyword evidence="5" id="KW-0106">Calcium</keyword>
<dbReference type="EMBL" id="PQVH01000005">
    <property type="protein sequence ID" value="TFW72610.1"/>
    <property type="molecule type" value="Genomic_DNA"/>
</dbReference>
<organism evidence="10 11">
    <name type="scientific">Methylotenera oryzisoli</name>
    <dbReference type="NCBI Taxonomy" id="2080758"/>
    <lineage>
        <taxon>Bacteria</taxon>
        <taxon>Pseudomonadati</taxon>
        <taxon>Pseudomonadota</taxon>
        <taxon>Betaproteobacteria</taxon>
        <taxon>Nitrosomonadales</taxon>
        <taxon>Methylophilaceae</taxon>
        <taxon>Methylotenera</taxon>
    </lineage>
</organism>
<keyword evidence="11" id="KW-1185">Reference proteome</keyword>
<dbReference type="SUPFAM" id="SSF50998">
    <property type="entry name" value="Quinoprotein alcohol dehydrogenase-like"/>
    <property type="match status" value="1"/>
</dbReference>
<feature type="signal peptide" evidence="8">
    <location>
        <begin position="1"/>
        <end position="30"/>
    </location>
</feature>
<accession>A0A4Y9VTF3</accession>
<evidence type="ECO:0000256" key="4">
    <source>
        <dbReference type="ARBA" id="ARBA00022723"/>
    </source>
</evidence>
<protein>
    <recommendedName>
        <fullName evidence="9">PilY1 beta-propeller domain-containing protein</fullName>
    </recommendedName>
</protein>
<gene>
    <name evidence="10" type="ORF">C3Y98_03140</name>
</gene>
<dbReference type="InterPro" id="IPR011047">
    <property type="entry name" value="Quinoprotein_ADH-like_sf"/>
</dbReference>
<name>A0A4Y9VTF3_9PROT</name>
<keyword evidence="3" id="KW-1029">Fimbrium biogenesis</keyword>
<feature type="compositionally biased region" description="Low complexity" evidence="7">
    <location>
        <begin position="91"/>
        <end position="100"/>
    </location>
</feature>
<evidence type="ECO:0000256" key="2">
    <source>
        <dbReference type="ARBA" id="ARBA00008387"/>
    </source>
</evidence>
<evidence type="ECO:0000256" key="1">
    <source>
        <dbReference type="ARBA" id="ARBA00004561"/>
    </source>
</evidence>
<evidence type="ECO:0000256" key="7">
    <source>
        <dbReference type="SAM" id="MobiDB-lite"/>
    </source>
</evidence>
<dbReference type="InterPro" id="IPR015943">
    <property type="entry name" value="WD40/YVTN_repeat-like_dom_sf"/>
</dbReference>
<dbReference type="InterPro" id="IPR008707">
    <property type="entry name" value="B-propeller_PilY1"/>
</dbReference>
<dbReference type="GO" id="GO:0009289">
    <property type="term" value="C:pilus"/>
    <property type="evidence" value="ECO:0007669"/>
    <property type="project" value="UniProtKB-SubCell"/>
</dbReference>
<dbReference type="RefSeq" id="WP_135276643.1">
    <property type="nucleotide sequence ID" value="NZ_PQVH01000005.1"/>
</dbReference>
<dbReference type="OrthoDB" id="7156875at2"/>
<keyword evidence="4" id="KW-0479">Metal-binding</keyword>